<protein>
    <submittedName>
        <fullName evidence="2">Uncharacterized protein</fullName>
    </submittedName>
</protein>
<name>A0AAW1L8P1_POPJA</name>
<dbReference type="EMBL" id="JASPKY010000150">
    <property type="protein sequence ID" value="KAK9730248.1"/>
    <property type="molecule type" value="Genomic_DNA"/>
</dbReference>
<keyword evidence="1" id="KW-0732">Signal</keyword>
<keyword evidence="3" id="KW-1185">Reference proteome</keyword>
<feature type="chain" id="PRO_5044024904" evidence="1">
    <location>
        <begin position="26"/>
        <end position="126"/>
    </location>
</feature>
<dbReference type="AlphaFoldDB" id="A0AAW1L8P1"/>
<reference evidence="2 3" key="1">
    <citation type="journal article" date="2024" name="BMC Genomics">
        <title>De novo assembly and annotation of Popillia japonica's genome with initial clues to its potential as an invasive pest.</title>
        <authorList>
            <person name="Cucini C."/>
            <person name="Boschi S."/>
            <person name="Funari R."/>
            <person name="Cardaioli E."/>
            <person name="Iannotti N."/>
            <person name="Marturano G."/>
            <person name="Paoli F."/>
            <person name="Bruttini M."/>
            <person name="Carapelli A."/>
            <person name="Frati F."/>
            <person name="Nardi F."/>
        </authorList>
    </citation>
    <scope>NUCLEOTIDE SEQUENCE [LARGE SCALE GENOMIC DNA]</scope>
    <source>
        <strain evidence="2">DMR45628</strain>
    </source>
</reference>
<organism evidence="2 3">
    <name type="scientific">Popillia japonica</name>
    <name type="common">Japanese beetle</name>
    <dbReference type="NCBI Taxonomy" id="7064"/>
    <lineage>
        <taxon>Eukaryota</taxon>
        <taxon>Metazoa</taxon>
        <taxon>Ecdysozoa</taxon>
        <taxon>Arthropoda</taxon>
        <taxon>Hexapoda</taxon>
        <taxon>Insecta</taxon>
        <taxon>Pterygota</taxon>
        <taxon>Neoptera</taxon>
        <taxon>Endopterygota</taxon>
        <taxon>Coleoptera</taxon>
        <taxon>Polyphaga</taxon>
        <taxon>Scarabaeiformia</taxon>
        <taxon>Scarabaeidae</taxon>
        <taxon>Rutelinae</taxon>
        <taxon>Popillia</taxon>
    </lineage>
</organism>
<dbReference type="Proteomes" id="UP001458880">
    <property type="component" value="Unassembled WGS sequence"/>
</dbReference>
<evidence type="ECO:0000313" key="3">
    <source>
        <dbReference type="Proteomes" id="UP001458880"/>
    </source>
</evidence>
<comment type="caution">
    <text evidence="2">The sequence shown here is derived from an EMBL/GenBank/DDBJ whole genome shotgun (WGS) entry which is preliminary data.</text>
</comment>
<gene>
    <name evidence="2" type="ORF">QE152_g15382</name>
</gene>
<evidence type="ECO:0000256" key="1">
    <source>
        <dbReference type="SAM" id="SignalP"/>
    </source>
</evidence>
<evidence type="ECO:0000313" key="2">
    <source>
        <dbReference type="EMBL" id="KAK9730248.1"/>
    </source>
</evidence>
<accession>A0AAW1L8P1</accession>
<feature type="signal peptide" evidence="1">
    <location>
        <begin position="1"/>
        <end position="25"/>
    </location>
</feature>
<proteinExistence type="predicted"/>
<sequence length="126" mass="14291">MYLWYCADVSVLVLLTCVLINSIAADQNDNTCVGDDIKVHVAELALNQTVAEEAVKFIKAAFILYSADQTRMDQVIKAFNEKYTAFRWSIFQVSNVYNIEYHHYLYLTVSEGSEDAKSFIIFAGKS</sequence>